<organism evidence="1 2">
    <name type="scientific">Durusdinium trenchii</name>
    <dbReference type="NCBI Taxonomy" id="1381693"/>
    <lineage>
        <taxon>Eukaryota</taxon>
        <taxon>Sar</taxon>
        <taxon>Alveolata</taxon>
        <taxon>Dinophyceae</taxon>
        <taxon>Suessiales</taxon>
        <taxon>Symbiodiniaceae</taxon>
        <taxon>Durusdinium</taxon>
    </lineage>
</organism>
<dbReference type="Proteomes" id="UP001642464">
    <property type="component" value="Unassembled WGS sequence"/>
</dbReference>
<protein>
    <submittedName>
        <fullName evidence="1">Uncharacterized protein</fullName>
    </submittedName>
</protein>
<evidence type="ECO:0000313" key="1">
    <source>
        <dbReference type="EMBL" id="CAK8999029.1"/>
    </source>
</evidence>
<gene>
    <name evidence="1" type="ORF">SCF082_LOCUS5887</name>
</gene>
<dbReference type="EMBL" id="CAXAMM010003225">
    <property type="protein sequence ID" value="CAK8999029.1"/>
    <property type="molecule type" value="Genomic_DNA"/>
</dbReference>
<sequence length="227" mass="25565">MTFDDFTNKMLIDKHTKPTLGPTCFAIDGPDQLEKVFGSSSWGETSLSESNRVSLRKYRRLHPGKRIFDLGQTPGVRGRTELQNNELPTLARSTSHLWSEDLQRVFTGREKLFSLGYPVWDDPDFDIESDVEDGELTSWLERPGKSVAFQIIHWQDSKKLVKYLPPGNLKELYQHYVRAALQPLPWHSADSQAPGVGDPVYRLHPSVVASLAPSVPLRAAFGGARHV</sequence>
<reference evidence="1 2" key="1">
    <citation type="submission" date="2024-02" db="EMBL/GenBank/DDBJ databases">
        <authorList>
            <person name="Chen Y."/>
            <person name="Shah S."/>
            <person name="Dougan E. K."/>
            <person name="Thang M."/>
            <person name="Chan C."/>
        </authorList>
    </citation>
    <scope>NUCLEOTIDE SEQUENCE [LARGE SCALE GENOMIC DNA]</scope>
</reference>
<comment type="caution">
    <text evidence="1">The sequence shown here is derived from an EMBL/GenBank/DDBJ whole genome shotgun (WGS) entry which is preliminary data.</text>
</comment>
<evidence type="ECO:0000313" key="2">
    <source>
        <dbReference type="Proteomes" id="UP001642464"/>
    </source>
</evidence>
<keyword evidence="2" id="KW-1185">Reference proteome</keyword>
<name>A0ABP0I901_9DINO</name>
<proteinExistence type="predicted"/>
<accession>A0ABP0I901</accession>